<keyword evidence="2" id="KW-1185">Reference proteome</keyword>
<protein>
    <submittedName>
        <fullName evidence="1">Uncharacterized protein</fullName>
    </submittedName>
</protein>
<evidence type="ECO:0000313" key="1">
    <source>
        <dbReference type="EMBL" id="NHR08542.1"/>
    </source>
</evidence>
<reference evidence="1 2" key="1">
    <citation type="submission" date="2020-03" db="EMBL/GenBank/DDBJ databases">
        <title>Draft genome sequence of environmentally isolated cultures.</title>
        <authorList>
            <person name="Wilson H.S."/>
            <person name="De Leon M.E."/>
        </authorList>
    </citation>
    <scope>NUCLEOTIDE SEQUENCE [LARGE SCALE GENOMIC DNA]</scope>
    <source>
        <strain evidence="1 2">HSC-31F16</strain>
    </source>
</reference>
<name>A0ABX0L9Q0_9NEIS</name>
<dbReference type="Proteomes" id="UP001515641">
    <property type="component" value="Unassembled WGS sequence"/>
</dbReference>
<organism evidence="1 2">
    <name type="scientific">Chromobacterium fluminis</name>
    <dbReference type="NCBI Taxonomy" id="3044269"/>
    <lineage>
        <taxon>Bacteria</taxon>
        <taxon>Pseudomonadati</taxon>
        <taxon>Pseudomonadota</taxon>
        <taxon>Betaproteobacteria</taxon>
        <taxon>Neisseriales</taxon>
        <taxon>Chromobacteriaceae</taxon>
        <taxon>Chromobacterium</taxon>
    </lineage>
</organism>
<gene>
    <name evidence="1" type="ORF">HA052_25460</name>
</gene>
<dbReference type="EMBL" id="JAAOMA010000068">
    <property type="protein sequence ID" value="NHR08542.1"/>
    <property type="molecule type" value="Genomic_DNA"/>
</dbReference>
<sequence>MNTLLGKGIDIMPKSFQVAVDDSLLNALSNENRHIQLSISIGHHKVSDITLSQGDIENIVTHSAAFSVEGITADNGMTTIVLQLSSGLCEQDILKSMHAPWRAYSLPTEARKSPQHIMLSGASGDHW</sequence>
<evidence type="ECO:0000313" key="2">
    <source>
        <dbReference type="Proteomes" id="UP001515641"/>
    </source>
</evidence>
<proteinExistence type="predicted"/>
<accession>A0ABX0L9Q0</accession>
<comment type="caution">
    <text evidence="1">The sequence shown here is derived from an EMBL/GenBank/DDBJ whole genome shotgun (WGS) entry which is preliminary data.</text>
</comment>
<dbReference type="RefSeq" id="WP_166454173.1">
    <property type="nucleotide sequence ID" value="NZ_JAAOMA010000068.1"/>
</dbReference>